<evidence type="ECO:0000313" key="3">
    <source>
        <dbReference type="Proteomes" id="UP000095149"/>
    </source>
</evidence>
<reference evidence="2 3" key="1">
    <citation type="submission" date="2016-06" db="EMBL/GenBank/DDBJ databases">
        <title>Evolution of pathogenesis and genome organization in the Tremellales.</title>
        <authorList>
            <person name="Cuomo C."/>
            <person name="Litvintseva A."/>
            <person name="Heitman J."/>
            <person name="Chen Y."/>
            <person name="Sun S."/>
            <person name="Springer D."/>
            <person name="Dromer F."/>
            <person name="Young S."/>
            <person name="Zeng Q."/>
            <person name="Chapman S."/>
            <person name="Gujja S."/>
            <person name="Saif S."/>
            <person name="Birren B."/>
        </authorList>
    </citation>
    <scope>NUCLEOTIDE SEQUENCE [LARGE SCALE GENOMIC DNA]</scope>
    <source>
        <strain evidence="2 3">CBS 6273</strain>
    </source>
</reference>
<dbReference type="Proteomes" id="UP000095149">
    <property type="component" value="Unassembled WGS sequence"/>
</dbReference>
<keyword evidence="1" id="KW-0812">Transmembrane</keyword>
<sequence>MTISVELWVTDTRLFIPHDTFKLAFLISSLFCPPLLVLPVHNLEMTLTLSIRIGQALNPAFWPLPGETPTSIHPPVFLNHIGRRDLYDASIKYGAAGVEAAFWRYRKETIFLW</sequence>
<proteinExistence type="predicted"/>
<feature type="transmembrane region" description="Helical" evidence="1">
    <location>
        <begin position="20"/>
        <end position="40"/>
    </location>
</feature>
<dbReference type="EMBL" id="MEKH01000001">
    <property type="protein sequence ID" value="ODO12020.1"/>
    <property type="molecule type" value="Genomic_DNA"/>
</dbReference>
<evidence type="ECO:0000313" key="2">
    <source>
        <dbReference type="EMBL" id="ODO12020.1"/>
    </source>
</evidence>
<comment type="caution">
    <text evidence="2">The sequence shown here is derived from an EMBL/GenBank/DDBJ whole genome shotgun (WGS) entry which is preliminary data.</text>
</comment>
<name>A0A1E3KG05_9TREE</name>
<gene>
    <name evidence="2" type="ORF">I350_00804</name>
</gene>
<protein>
    <submittedName>
        <fullName evidence="2">Uncharacterized protein</fullName>
    </submittedName>
</protein>
<evidence type="ECO:0000256" key="1">
    <source>
        <dbReference type="SAM" id="Phobius"/>
    </source>
</evidence>
<keyword evidence="1" id="KW-0472">Membrane</keyword>
<dbReference type="AlphaFoldDB" id="A0A1E3KG05"/>
<keyword evidence="1" id="KW-1133">Transmembrane helix</keyword>
<accession>A0A1E3KG05</accession>
<organism evidence="2 3">
    <name type="scientific">Cryptococcus amylolentus CBS 6273</name>
    <dbReference type="NCBI Taxonomy" id="1296118"/>
    <lineage>
        <taxon>Eukaryota</taxon>
        <taxon>Fungi</taxon>
        <taxon>Dikarya</taxon>
        <taxon>Basidiomycota</taxon>
        <taxon>Agaricomycotina</taxon>
        <taxon>Tremellomycetes</taxon>
        <taxon>Tremellales</taxon>
        <taxon>Cryptococcaceae</taxon>
        <taxon>Cryptococcus</taxon>
    </lineage>
</organism>